<gene>
    <name evidence="4" type="ORF">SS37_24955</name>
</gene>
<accession>A0A0F0ZYS1</accession>
<dbReference type="AlphaFoldDB" id="A0A0F0ZYS1"/>
<sequence>MLAHTGLPVGTIAQTLGFEETTHFSKFFKRVADLTLGEFRLKQTES</sequence>
<dbReference type="PATRIC" id="fig|1619248.3.peg.259"/>
<dbReference type="OrthoDB" id="9814125at2"/>
<comment type="caution">
    <text evidence="4">The sequence shown here is derived from an EMBL/GenBank/DDBJ whole genome shotgun (WGS) entry which is preliminary data.</text>
</comment>
<proteinExistence type="predicted"/>
<evidence type="ECO:0000259" key="3">
    <source>
        <dbReference type="PROSITE" id="PS01124"/>
    </source>
</evidence>
<protein>
    <submittedName>
        <fullName evidence="4">AraC family transcriptional regulator</fullName>
    </submittedName>
</protein>
<dbReference type="EMBL" id="JZYX01000100">
    <property type="protein sequence ID" value="KJN13720.1"/>
    <property type="molecule type" value="Genomic_DNA"/>
</dbReference>
<dbReference type="GO" id="GO:0043565">
    <property type="term" value="F:sequence-specific DNA binding"/>
    <property type="evidence" value="ECO:0007669"/>
    <property type="project" value="InterPro"/>
</dbReference>
<name>A0A0F0ZYS1_9ENTR</name>
<reference evidence="4 5" key="1">
    <citation type="submission" date="2015-03" db="EMBL/GenBank/DDBJ databases">
        <authorList>
            <person name="McCorrison J."/>
            <person name="Sanka R."/>
            <person name="Adams M."/>
            <person name="Brinkac L."/>
            <person name="Nierman W."/>
            <person name="Sutton G."/>
            <person name="Nelson K."/>
            <person name="Kiedrowski L."/>
            <person name="Guerrero D."/>
            <person name="Bonomo R."/>
        </authorList>
    </citation>
    <scope>NUCLEOTIDE SEQUENCE [LARGE SCALE GENOMIC DNA]</scope>
    <source>
        <strain evidence="4 5">35699</strain>
    </source>
</reference>
<dbReference type="PROSITE" id="PS01124">
    <property type="entry name" value="HTH_ARAC_FAMILY_2"/>
    <property type="match status" value="1"/>
</dbReference>
<keyword evidence="2" id="KW-0804">Transcription</keyword>
<dbReference type="Pfam" id="PF12833">
    <property type="entry name" value="HTH_18"/>
    <property type="match status" value="1"/>
</dbReference>
<dbReference type="Proteomes" id="UP000033352">
    <property type="component" value="Unassembled WGS sequence"/>
</dbReference>
<feature type="domain" description="HTH araC/xylS-type" evidence="3">
    <location>
        <begin position="1"/>
        <end position="42"/>
    </location>
</feature>
<dbReference type="InterPro" id="IPR018060">
    <property type="entry name" value="HTH_AraC"/>
</dbReference>
<evidence type="ECO:0000313" key="5">
    <source>
        <dbReference type="Proteomes" id="UP000033352"/>
    </source>
</evidence>
<dbReference type="GO" id="GO:0003700">
    <property type="term" value="F:DNA-binding transcription factor activity"/>
    <property type="evidence" value="ECO:0007669"/>
    <property type="project" value="InterPro"/>
</dbReference>
<evidence type="ECO:0000256" key="2">
    <source>
        <dbReference type="ARBA" id="ARBA00023163"/>
    </source>
</evidence>
<dbReference type="InterPro" id="IPR009057">
    <property type="entry name" value="Homeodomain-like_sf"/>
</dbReference>
<organism evidence="4 5">
    <name type="scientific">Enterobacter sichuanensis</name>
    <dbReference type="NCBI Taxonomy" id="2071710"/>
    <lineage>
        <taxon>Bacteria</taxon>
        <taxon>Pseudomonadati</taxon>
        <taxon>Pseudomonadota</taxon>
        <taxon>Gammaproteobacteria</taxon>
        <taxon>Enterobacterales</taxon>
        <taxon>Enterobacteriaceae</taxon>
        <taxon>Enterobacter</taxon>
        <taxon>Enterobacter cloacae complex</taxon>
    </lineage>
</organism>
<evidence type="ECO:0000256" key="1">
    <source>
        <dbReference type="ARBA" id="ARBA00023015"/>
    </source>
</evidence>
<dbReference type="SUPFAM" id="SSF46689">
    <property type="entry name" value="Homeodomain-like"/>
    <property type="match status" value="1"/>
</dbReference>
<evidence type="ECO:0000313" key="4">
    <source>
        <dbReference type="EMBL" id="KJN13720.1"/>
    </source>
</evidence>
<dbReference type="Gene3D" id="1.10.10.60">
    <property type="entry name" value="Homeodomain-like"/>
    <property type="match status" value="1"/>
</dbReference>
<keyword evidence="1" id="KW-0805">Transcription regulation</keyword>